<evidence type="ECO:0000313" key="1">
    <source>
        <dbReference type="EMBL" id="SIT51774.1"/>
    </source>
</evidence>
<gene>
    <name evidence="1" type="ORF">BN2476_1380035</name>
</gene>
<name>A0A1N7SWF3_9BURK</name>
<comment type="caution">
    <text evidence="1">The sequence shown here is derived from an EMBL/GenBank/DDBJ whole genome shotgun (WGS) entry which is preliminary data.</text>
</comment>
<evidence type="ECO:0000313" key="2">
    <source>
        <dbReference type="Proteomes" id="UP000195569"/>
    </source>
</evidence>
<accession>A0A1N7SWF3</accession>
<reference evidence="1" key="1">
    <citation type="submission" date="2016-12" db="EMBL/GenBank/DDBJ databases">
        <authorList>
            <person name="Moulin L."/>
        </authorList>
    </citation>
    <scope>NUCLEOTIDE SEQUENCE [LARGE SCALE GENOMIC DNA]</scope>
    <source>
        <strain evidence="1">STM 7183</strain>
    </source>
</reference>
<keyword evidence="2" id="KW-1185">Reference proteome</keyword>
<dbReference type="EMBL" id="CYGY02000138">
    <property type="protein sequence ID" value="SIT51774.1"/>
    <property type="molecule type" value="Genomic_DNA"/>
</dbReference>
<dbReference type="AlphaFoldDB" id="A0A1N7SWF3"/>
<sequence length="37" mass="4243">MHLYLFLGEPSVLARTEQALSERGAPLFRIFHATKIE</sequence>
<dbReference type="Proteomes" id="UP000195569">
    <property type="component" value="Unassembled WGS sequence"/>
</dbReference>
<organism evidence="1 2">
    <name type="scientific">Paraburkholderia piptadeniae</name>
    <dbReference type="NCBI Taxonomy" id="1701573"/>
    <lineage>
        <taxon>Bacteria</taxon>
        <taxon>Pseudomonadati</taxon>
        <taxon>Pseudomonadota</taxon>
        <taxon>Betaproteobacteria</taxon>
        <taxon>Burkholderiales</taxon>
        <taxon>Burkholderiaceae</taxon>
        <taxon>Paraburkholderia</taxon>
    </lineage>
</organism>
<proteinExistence type="predicted"/>
<protein>
    <submittedName>
        <fullName evidence="1">Uncharacterized protein</fullName>
    </submittedName>
</protein>